<evidence type="ECO:0000256" key="2">
    <source>
        <dbReference type="ARBA" id="ARBA00022598"/>
    </source>
</evidence>
<feature type="domain" description="AMP-dependent synthetase/ligase" evidence="4">
    <location>
        <begin position="125"/>
        <end position="329"/>
    </location>
</feature>
<dbReference type="InterPro" id="IPR020845">
    <property type="entry name" value="AMP-binding_CS"/>
</dbReference>
<dbReference type="Pfam" id="PF13193">
    <property type="entry name" value="AMP-binding_C"/>
    <property type="match status" value="1"/>
</dbReference>
<dbReference type="Proteomes" id="UP001185069">
    <property type="component" value="Unassembled WGS sequence"/>
</dbReference>
<reference evidence="6 7" key="1">
    <citation type="submission" date="2023-07" db="EMBL/GenBank/DDBJ databases">
        <title>Sequencing the genomes of 1000 actinobacteria strains.</title>
        <authorList>
            <person name="Klenk H.-P."/>
        </authorList>
    </citation>
    <scope>NUCLEOTIDE SEQUENCE [LARGE SCALE GENOMIC DNA]</scope>
    <source>
        <strain evidence="6 7">DSM 14555</strain>
    </source>
</reference>
<organism evidence="6 7">
    <name type="scientific">Arthrobacter russicus</name>
    <dbReference type="NCBI Taxonomy" id="172040"/>
    <lineage>
        <taxon>Bacteria</taxon>
        <taxon>Bacillati</taxon>
        <taxon>Actinomycetota</taxon>
        <taxon>Actinomycetes</taxon>
        <taxon>Micrococcales</taxon>
        <taxon>Micrococcaceae</taxon>
        <taxon>Arthrobacter</taxon>
    </lineage>
</organism>
<dbReference type="GO" id="GO:0016874">
    <property type="term" value="F:ligase activity"/>
    <property type="evidence" value="ECO:0007669"/>
    <property type="project" value="UniProtKB-KW"/>
</dbReference>
<feature type="non-terminal residue" evidence="6">
    <location>
        <position position="431"/>
    </location>
</feature>
<dbReference type="InterPro" id="IPR000873">
    <property type="entry name" value="AMP-dep_synth/lig_dom"/>
</dbReference>
<dbReference type="EMBL" id="JAVDQF010000001">
    <property type="protein sequence ID" value="MDR6271318.1"/>
    <property type="molecule type" value="Genomic_DNA"/>
</dbReference>
<comment type="caution">
    <text evidence="6">The sequence shown here is derived from an EMBL/GenBank/DDBJ whole genome shotgun (WGS) entry which is preliminary data.</text>
</comment>
<name>A0ABU1JG20_9MICC</name>
<keyword evidence="7" id="KW-1185">Reference proteome</keyword>
<keyword evidence="2 6" id="KW-0436">Ligase</keyword>
<evidence type="ECO:0000259" key="5">
    <source>
        <dbReference type="Pfam" id="PF13193"/>
    </source>
</evidence>
<dbReference type="PANTHER" id="PTHR43201:SF5">
    <property type="entry name" value="MEDIUM-CHAIN ACYL-COA LIGASE ACSF2, MITOCHONDRIAL"/>
    <property type="match status" value="1"/>
</dbReference>
<dbReference type="RefSeq" id="WP_309801053.1">
    <property type="nucleotide sequence ID" value="NZ_JAVDQF010000001.1"/>
</dbReference>
<dbReference type="Gene3D" id="3.40.50.12780">
    <property type="entry name" value="N-terminal domain of ligase-like"/>
    <property type="match status" value="1"/>
</dbReference>
<evidence type="ECO:0000313" key="7">
    <source>
        <dbReference type="Proteomes" id="UP001185069"/>
    </source>
</evidence>
<dbReference type="SUPFAM" id="SSF56801">
    <property type="entry name" value="Acetyl-CoA synthetase-like"/>
    <property type="match status" value="1"/>
</dbReference>
<dbReference type="InterPro" id="IPR025110">
    <property type="entry name" value="AMP-bd_C"/>
</dbReference>
<evidence type="ECO:0000256" key="1">
    <source>
        <dbReference type="ARBA" id="ARBA00006432"/>
    </source>
</evidence>
<dbReference type="InterPro" id="IPR045851">
    <property type="entry name" value="AMP-bd_C_sf"/>
</dbReference>
<evidence type="ECO:0000256" key="3">
    <source>
        <dbReference type="SAM" id="MobiDB-lite"/>
    </source>
</evidence>
<gene>
    <name evidence="6" type="ORF">JOE69_003556</name>
</gene>
<feature type="region of interest" description="Disordered" evidence="3">
    <location>
        <begin position="93"/>
        <end position="112"/>
    </location>
</feature>
<protein>
    <submittedName>
        <fullName evidence="6">Acyl-CoA synthetase (AMP-forming)/AMP-acid ligase II</fullName>
    </submittedName>
</protein>
<dbReference type="InterPro" id="IPR042099">
    <property type="entry name" value="ANL_N_sf"/>
</dbReference>
<accession>A0ABU1JG20</accession>
<dbReference type="Pfam" id="PF00501">
    <property type="entry name" value="AMP-binding"/>
    <property type="match status" value="1"/>
</dbReference>
<evidence type="ECO:0000259" key="4">
    <source>
        <dbReference type="Pfam" id="PF00501"/>
    </source>
</evidence>
<sequence>MPFLNRLEHWAQTAPDRPAVVIGEASLSYAELAGAVRAQHRAGSALTILQQRNSVDFVVRFAAAVAGSGRVAVLDPDWPAEISDAVRSRLAELPVPPAPEPSGPLPGGAAPAGLQDGPGASEFLIGLTSGTSGTPKGFSRNRASWQLSFEASVEFFGLSEAEPVLVPGPLSSSLNLYALAECLYAGATFYGLPEFDLAEALRLVERQQIQRLVLVPTMLAMLARRAAEPERAGTIRTVLCAGSALEPAIAEAARRWLPGAVIFEYLGASELGFIAAGRLESSAGREDTAVGPAFPGVEISIRDRAGAELPAWLPGSIFVRSQLISDGYLWGQDGEGFQQDGQWSTVGDQGFLSGNGVLHFLGRRSDMINSAGHNVYPHEIEHALSGLPGVQSAVAVGIPDGVRGQRIVAGVVPADRFSSSALTGRVLRQGL</sequence>
<dbReference type="Gene3D" id="3.30.300.30">
    <property type="match status" value="1"/>
</dbReference>
<proteinExistence type="inferred from homology"/>
<feature type="compositionally biased region" description="Pro residues" evidence="3">
    <location>
        <begin position="94"/>
        <end position="104"/>
    </location>
</feature>
<evidence type="ECO:0000313" key="6">
    <source>
        <dbReference type="EMBL" id="MDR6271318.1"/>
    </source>
</evidence>
<comment type="similarity">
    <text evidence="1">Belongs to the ATP-dependent AMP-binding enzyme family.</text>
</comment>
<dbReference type="PANTHER" id="PTHR43201">
    <property type="entry name" value="ACYL-COA SYNTHETASE"/>
    <property type="match status" value="1"/>
</dbReference>
<dbReference type="PROSITE" id="PS00455">
    <property type="entry name" value="AMP_BINDING"/>
    <property type="match status" value="1"/>
</dbReference>
<feature type="domain" description="AMP-binding enzyme C-terminal" evidence="5">
    <location>
        <begin position="379"/>
        <end position="416"/>
    </location>
</feature>